<sequence length="142" mass="15315">MQHEQKGGRMAGEKILIVEDDLLIAADLEDIVTTLGYEISGIADSFETAQQFAAFSTIALVDVNLRDGATGPRIGQYLASDFSVAVVMVTGSPELIETDLSKVIGLISKPAHPNLIRDVLEYLRTIREGERGVPPGGMRLFA</sequence>
<evidence type="ECO:0000256" key="1">
    <source>
        <dbReference type="PROSITE-ProRule" id="PRU00169"/>
    </source>
</evidence>
<dbReference type="PROSITE" id="PS50110">
    <property type="entry name" value="RESPONSE_REGULATORY"/>
    <property type="match status" value="1"/>
</dbReference>
<feature type="modified residue" description="4-aspartylphosphate" evidence="1">
    <location>
        <position position="62"/>
    </location>
</feature>
<dbReference type="InterPro" id="IPR001789">
    <property type="entry name" value="Sig_transdc_resp-reg_receiver"/>
</dbReference>
<name>A0ABU8CF88_9HYPH</name>
<comment type="caution">
    <text evidence="3">The sequence shown here is derived from an EMBL/GenBank/DDBJ whole genome shotgun (WGS) entry which is preliminary data.</text>
</comment>
<evidence type="ECO:0000313" key="3">
    <source>
        <dbReference type="EMBL" id="MEI1247556.1"/>
    </source>
</evidence>
<dbReference type="InterPro" id="IPR011006">
    <property type="entry name" value="CheY-like_superfamily"/>
</dbReference>
<dbReference type="Proteomes" id="UP001531129">
    <property type="component" value="Unassembled WGS sequence"/>
</dbReference>
<organism evidence="3 4">
    <name type="scientific">Rhizobium aouanii</name>
    <dbReference type="NCBI Taxonomy" id="3118145"/>
    <lineage>
        <taxon>Bacteria</taxon>
        <taxon>Pseudomonadati</taxon>
        <taxon>Pseudomonadota</taxon>
        <taxon>Alphaproteobacteria</taxon>
        <taxon>Hyphomicrobiales</taxon>
        <taxon>Rhizobiaceae</taxon>
        <taxon>Rhizobium/Agrobacterium group</taxon>
        <taxon>Rhizobium</taxon>
    </lineage>
</organism>
<dbReference type="EMBL" id="JBAMYC010000003">
    <property type="protein sequence ID" value="MEI1247556.1"/>
    <property type="molecule type" value="Genomic_DNA"/>
</dbReference>
<keyword evidence="1" id="KW-0597">Phosphoprotein</keyword>
<keyword evidence="4" id="KW-1185">Reference proteome</keyword>
<protein>
    <submittedName>
        <fullName evidence="3">Response regulator</fullName>
    </submittedName>
</protein>
<gene>
    <name evidence="3" type="ORF">V8Q02_05880</name>
</gene>
<dbReference type="SMART" id="SM00448">
    <property type="entry name" value="REC"/>
    <property type="match status" value="1"/>
</dbReference>
<proteinExistence type="predicted"/>
<reference evidence="3 4" key="1">
    <citation type="submission" date="2024-01" db="EMBL/GenBank/DDBJ databases">
        <title>Draft genome sequences of three bacterial strains isolated from Acacia saligna represent a potential new species within the genus Rhizobium.</title>
        <authorList>
            <person name="Tambong J.T."/>
            <person name="Mnasri B."/>
        </authorList>
    </citation>
    <scope>NUCLEOTIDE SEQUENCE [LARGE SCALE GENOMIC DNA]</scope>
    <source>
        <strain evidence="3 4">1AS12I</strain>
    </source>
</reference>
<dbReference type="Gene3D" id="3.40.50.2300">
    <property type="match status" value="1"/>
</dbReference>
<feature type="domain" description="Response regulatory" evidence="2">
    <location>
        <begin position="14"/>
        <end position="124"/>
    </location>
</feature>
<dbReference type="SUPFAM" id="SSF52172">
    <property type="entry name" value="CheY-like"/>
    <property type="match status" value="1"/>
</dbReference>
<dbReference type="NCBIfam" id="NF009972">
    <property type="entry name" value="PRK13435.1-3"/>
    <property type="match status" value="1"/>
</dbReference>
<evidence type="ECO:0000259" key="2">
    <source>
        <dbReference type="PROSITE" id="PS50110"/>
    </source>
</evidence>
<dbReference type="RefSeq" id="WP_335924653.1">
    <property type="nucleotide sequence ID" value="NZ_JBAMYC010000003.1"/>
</dbReference>
<evidence type="ECO:0000313" key="4">
    <source>
        <dbReference type="Proteomes" id="UP001531129"/>
    </source>
</evidence>
<accession>A0ABU8CF88</accession>